<comment type="caution">
    <text evidence="3">The sequence shown here is derived from an EMBL/GenBank/DDBJ whole genome shotgun (WGS) entry which is preliminary data.</text>
</comment>
<dbReference type="SUPFAM" id="SSF48065">
    <property type="entry name" value="DBL homology domain (DH-domain)"/>
    <property type="match status" value="1"/>
</dbReference>
<name>A0A2I1DA12_ASPC2</name>
<dbReference type="PANTHER" id="PTHR12673:SF159">
    <property type="entry name" value="LD03170P"/>
    <property type="match status" value="1"/>
</dbReference>
<sequence>MSSMSSSSSVIMEDKDTSVADDFHLEKYGSLVIPLESNETRESTDRVAGFFPFRRWVDGFRSKKRYRSDQPSRYVDGWPEILEDRKRDTEFDLACYTRLPEPQWESSSGTSSNLGTVHTATMSVASQSLLRSRATTQTTSNHSAGSDQRGSIDSLRPTFRFSIDEEAQVRAIKRREVLREIVTTEADYVFGLKALAEVLFLFSARPGVYHNVLDIRETHETFLTQIRGVAPPSGLANGTLDIAMSNRVHTHRGTVDLSHLRIKAFHNKSLRTRKFKTSMDLRFRALAAEASAALAVAKEIGRLSLSLAAYEEFCNNYQQLEQDMYLLRRTVPNWPIFDQGIEALSKCGASNEIQGLENKSMTINDLLIKPIQRLCKYPLLLQELLRHTHIQDSPSAHDGIRQVLETVRAQVGRINEIPGNPVNKDLLHKTVLLQAMLEFPASGVVYNVYKQLGAMVLCGVLHVTYQSAATITGSFMVCVLFGSHFFLAQPNDSYHKLQPLLCLYVCDIKIDVLRNRKGLCCHGCLYSWKLEFQYQGNRYELVLSASSATEAMRWNTEMLKAASGFAEVSKSTLSELRDTSLLSMELKALDGDPSLTSHLTRRPSMNSLNPSWSQPNMQHMIIKKTHSPNQTEEAKPNDSEIERFNACNAWPTLTLIAKRQDRIRLERYIRCVYTRHILPYPGMVSAKGDILLGTESLMRRLSYRPGLYRRSSSVNIPPRDSAAIYNRARKGATDNIYSATSSGRQDTFKFKLSHAKERHVETAAKGPGTVRRTKTLRCKGVTGPAATSTLPSPQKNGDSPETPEMSFKTSIRTMFNSISRRRSKKNPRVDAGSGVW</sequence>
<accession>A0A2I1DA12</accession>
<dbReference type="Gene3D" id="1.20.900.10">
    <property type="entry name" value="Dbl homology (DH) domain"/>
    <property type="match status" value="1"/>
</dbReference>
<keyword evidence="4" id="KW-1185">Reference proteome</keyword>
<feature type="region of interest" description="Disordered" evidence="1">
    <location>
        <begin position="778"/>
        <end position="836"/>
    </location>
</feature>
<reference evidence="3" key="1">
    <citation type="submission" date="2016-12" db="EMBL/GenBank/DDBJ databases">
        <title>The genomes of Aspergillus section Nigri reveals drivers in fungal speciation.</title>
        <authorList>
            <consortium name="DOE Joint Genome Institute"/>
            <person name="Vesth T.C."/>
            <person name="Nybo J."/>
            <person name="Theobald S."/>
            <person name="Brandl J."/>
            <person name="Frisvad J.C."/>
            <person name="Nielsen K.F."/>
            <person name="Lyhne E.K."/>
            <person name="Kogle M.E."/>
            <person name="Kuo A."/>
            <person name="Riley R."/>
            <person name="Clum A."/>
            <person name="Nolan M."/>
            <person name="Lipzen A."/>
            <person name="Salamov A."/>
            <person name="Henrissat B."/>
            <person name="Wiebenga A."/>
            <person name="De vries R.P."/>
            <person name="Grigoriev I.V."/>
            <person name="Mortensen U.H."/>
            <person name="Andersen M.R."/>
            <person name="Baker S.E."/>
        </authorList>
    </citation>
    <scope>NUCLEOTIDE SEQUENCE</scope>
    <source>
        <strain evidence="3">IBT 28561</strain>
    </source>
</reference>
<evidence type="ECO:0000259" key="2">
    <source>
        <dbReference type="PROSITE" id="PS50010"/>
    </source>
</evidence>
<dbReference type="PROSITE" id="PS50010">
    <property type="entry name" value="DH_2"/>
    <property type="match status" value="1"/>
</dbReference>
<dbReference type="GeneID" id="36540122"/>
<organism evidence="3 4">
    <name type="scientific">Aspergillus campestris (strain IBT 28561)</name>
    <dbReference type="NCBI Taxonomy" id="1392248"/>
    <lineage>
        <taxon>Eukaryota</taxon>
        <taxon>Fungi</taxon>
        <taxon>Dikarya</taxon>
        <taxon>Ascomycota</taxon>
        <taxon>Pezizomycotina</taxon>
        <taxon>Eurotiomycetes</taxon>
        <taxon>Eurotiomycetidae</taxon>
        <taxon>Eurotiales</taxon>
        <taxon>Aspergillaceae</taxon>
        <taxon>Aspergillus</taxon>
        <taxon>Aspergillus subgen. Circumdati</taxon>
    </lineage>
</organism>
<gene>
    <name evidence="3" type="ORF">P168DRAFT_117663</name>
</gene>
<dbReference type="InterPro" id="IPR051092">
    <property type="entry name" value="FYVE_RhoGEF_PH"/>
</dbReference>
<dbReference type="GO" id="GO:0005085">
    <property type="term" value="F:guanyl-nucleotide exchange factor activity"/>
    <property type="evidence" value="ECO:0007669"/>
    <property type="project" value="InterPro"/>
</dbReference>
<dbReference type="EMBL" id="MSFM01000003">
    <property type="protein sequence ID" value="PKY06715.1"/>
    <property type="molecule type" value="Genomic_DNA"/>
</dbReference>
<dbReference type="SMART" id="SM00325">
    <property type="entry name" value="RhoGEF"/>
    <property type="match status" value="1"/>
</dbReference>
<evidence type="ECO:0000313" key="4">
    <source>
        <dbReference type="Proteomes" id="UP000234254"/>
    </source>
</evidence>
<evidence type="ECO:0000256" key="1">
    <source>
        <dbReference type="SAM" id="MobiDB-lite"/>
    </source>
</evidence>
<dbReference type="RefSeq" id="XP_024695309.1">
    <property type="nucleotide sequence ID" value="XM_024832601.1"/>
</dbReference>
<feature type="compositionally biased region" description="Polar residues" evidence="1">
    <location>
        <begin position="785"/>
        <end position="799"/>
    </location>
</feature>
<dbReference type="AlphaFoldDB" id="A0A2I1DA12"/>
<dbReference type="VEuPathDB" id="FungiDB:P168DRAFT_117663"/>
<feature type="compositionally biased region" description="Polar residues" evidence="1">
    <location>
        <begin position="129"/>
        <end position="151"/>
    </location>
</feature>
<dbReference type="PANTHER" id="PTHR12673">
    <property type="entry name" value="FACIOGENITAL DYSPLASIA PROTEIN"/>
    <property type="match status" value="1"/>
</dbReference>
<dbReference type="InterPro" id="IPR000219">
    <property type="entry name" value="DH_dom"/>
</dbReference>
<dbReference type="OrthoDB" id="8059989at2759"/>
<dbReference type="InterPro" id="IPR035899">
    <property type="entry name" value="DBL_dom_sf"/>
</dbReference>
<feature type="domain" description="DH" evidence="2">
    <location>
        <begin position="173"/>
        <end position="417"/>
    </location>
</feature>
<dbReference type="GO" id="GO:0005737">
    <property type="term" value="C:cytoplasm"/>
    <property type="evidence" value="ECO:0007669"/>
    <property type="project" value="TreeGrafter"/>
</dbReference>
<protein>
    <submittedName>
        <fullName evidence="3">Rho guanyl nucleotide exchange factor</fullName>
    </submittedName>
</protein>
<proteinExistence type="predicted"/>
<dbReference type="Proteomes" id="UP000234254">
    <property type="component" value="Unassembled WGS sequence"/>
</dbReference>
<evidence type="ECO:0000313" key="3">
    <source>
        <dbReference type="EMBL" id="PKY06715.1"/>
    </source>
</evidence>
<dbReference type="Pfam" id="PF00621">
    <property type="entry name" value="RhoGEF"/>
    <property type="match status" value="1"/>
</dbReference>
<feature type="region of interest" description="Disordered" evidence="1">
    <location>
        <begin position="129"/>
        <end position="153"/>
    </location>
</feature>
<feature type="compositionally biased region" description="Polar residues" evidence="1">
    <location>
        <begin position="807"/>
        <end position="818"/>
    </location>
</feature>